<dbReference type="AlphaFoldDB" id="A0A8T2ZQN0"/>
<evidence type="ECO:0000313" key="2">
    <source>
        <dbReference type="Proteomes" id="UP000807159"/>
    </source>
</evidence>
<dbReference type="Proteomes" id="UP000807159">
    <property type="component" value="Chromosome 1"/>
</dbReference>
<organism evidence="1 2">
    <name type="scientific">Populus deltoides</name>
    <name type="common">Eastern poplar</name>
    <name type="synonym">Eastern cottonwood</name>
    <dbReference type="NCBI Taxonomy" id="3696"/>
    <lineage>
        <taxon>Eukaryota</taxon>
        <taxon>Viridiplantae</taxon>
        <taxon>Streptophyta</taxon>
        <taxon>Embryophyta</taxon>
        <taxon>Tracheophyta</taxon>
        <taxon>Spermatophyta</taxon>
        <taxon>Magnoliopsida</taxon>
        <taxon>eudicotyledons</taxon>
        <taxon>Gunneridae</taxon>
        <taxon>Pentapetalae</taxon>
        <taxon>rosids</taxon>
        <taxon>fabids</taxon>
        <taxon>Malpighiales</taxon>
        <taxon>Salicaceae</taxon>
        <taxon>Saliceae</taxon>
        <taxon>Populus</taxon>
    </lineage>
</organism>
<dbReference type="EMBL" id="JACEGQ020000001">
    <property type="protein sequence ID" value="KAH8519904.1"/>
    <property type="molecule type" value="Genomic_DNA"/>
</dbReference>
<proteinExistence type="predicted"/>
<evidence type="ECO:0000313" key="1">
    <source>
        <dbReference type="EMBL" id="KAH8519904.1"/>
    </source>
</evidence>
<reference evidence="1" key="1">
    <citation type="journal article" date="2021" name="J. Hered.">
        <title>Genome Assembly of Salicaceae Populus deltoides (Eastern Cottonwood) I-69 Based on Nanopore Sequencing and Hi-C Technologies.</title>
        <authorList>
            <person name="Bai S."/>
            <person name="Wu H."/>
            <person name="Zhang J."/>
            <person name="Pan Z."/>
            <person name="Zhao W."/>
            <person name="Li Z."/>
            <person name="Tong C."/>
        </authorList>
    </citation>
    <scope>NUCLEOTIDE SEQUENCE</scope>
    <source>
        <tissue evidence="1">Leaf</tissue>
    </source>
</reference>
<dbReference type="Gene3D" id="3.60.21.10">
    <property type="match status" value="1"/>
</dbReference>
<dbReference type="InterPro" id="IPR029052">
    <property type="entry name" value="Metallo-depent_PP-like"/>
</dbReference>
<evidence type="ECO:0008006" key="3">
    <source>
        <dbReference type="Google" id="ProtNLM"/>
    </source>
</evidence>
<name>A0A8T2ZQN0_POPDE</name>
<keyword evidence="2" id="KW-1185">Reference proteome</keyword>
<dbReference type="PANTHER" id="PTHR46546">
    <property type="entry name" value="SHEWANELLA-LIKE PROTEIN PHOSPHATASE 1"/>
    <property type="match status" value="1"/>
</dbReference>
<accession>A0A8T2ZQN0</accession>
<protein>
    <recommendedName>
        <fullName evidence="3">Calcineurin-like phosphoesterase domain-containing protein</fullName>
    </recommendedName>
</protein>
<dbReference type="SUPFAM" id="SSF56300">
    <property type="entry name" value="Metallo-dependent phosphatases"/>
    <property type="match status" value="1"/>
</dbReference>
<comment type="caution">
    <text evidence="1">The sequence shown here is derived from an EMBL/GenBank/DDBJ whole genome shotgun (WGS) entry which is preliminary data.</text>
</comment>
<dbReference type="PANTHER" id="PTHR46546:SF4">
    <property type="entry name" value="SHEWANELLA-LIKE PROTEIN PHOSPHATASE 1"/>
    <property type="match status" value="1"/>
</dbReference>
<sequence>MAFMVPVYSAVMSLPALIQLGDILDRGEEEIAMLSSLHSLGIQAKAQGGAVLQVNGNHETMNVGAGYGYGESGALMNVQISWRTRKITSTTGKMHFLVGLESLKDECSGLLCFPSAPPQKVSLYSLYLSACGTFTDDIVLKYEDRDKRRYEFARSIMLRPGGPLACQLAQHAAVLEINDWIFCYVGLLPRRIGNSAVAYGIERMNKEVSQWTRGLREDDDIHNFPSMPVPRK</sequence>
<gene>
    <name evidence="1" type="ORF">H0E87_001375</name>
</gene>